<sequence>MECPPPQLLFPALPPELRNEVYTHLSTGSPSTPPTTAGIPLQLKTHVCKHTRVQISAVHHGCAALLALPVQEAREYSAHLLSQVELRIGIVFRGRGQTFVQSDWDARMAAHLKKLAKRYRWLEKVARYEVHVLWDAADGVLRSKGGKRTVGGVVRGMVRTVTGLKGGDVRGRRGDLRVCLRVEDWIAVERARSGVSLGLGDFLVEEQGWDGQRREVWMESRSEKINEAGCGEFVPVPSENREEKALLVAEGESVDWMSLGKAKLVMRKDVEPGNSVEVTLGDTSDERGADTSVVLRALVEECMGRG</sequence>
<dbReference type="EMBL" id="ML977501">
    <property type="protein sequence ID" value="KAF2132110.1"/>
    <property type="molecule type" value="Genomic_DNA"/>
</dbReference>
<dbReference type="RefSeq" id="XP_033526497.1">
    <property type="nucleotide sequence ID" value="XM_033662396.1"/>
</dbReference>
<gene>
    <name evidence="1" type="ORF">P153DRAFT_184429</name>
</gene>
<protein>
    <submittedName>
        <fullName evidence="1">Uncharacterized protein</fullName>
    </submittedName>
</protein>
<reference evidence="1" key="1">
    <citation type="journal article" date="2020" name="Stud. Mycol.">
        <title>101 Dothideomycetes genomes: a test case for predicting lifestyles and emergence of pathogens.</title>
        <authorList>
            <person name="Haridas S."/>
            <person name="Albert R."/>
            <person name="Binder M."/>
            <person name="Bloem J."/>
            <person name="Labutti K."/>
            <person name="Salamov A."/>
            <person name="Andreopoulos B."/>
            <person name="Baker S."/>
            <person name="Barry K."/>
            <person name="Bills G."/>
            <person name="Bluhm B."/>
            <person name="Cannon C."/>
            <person name="Castanera R."/>
            <person name="Culley D."/>
            <person name="Daum C."/>
            <person name="Ezra D."/>
            <person name="Gonzalez J."/>
            <person name="Henrissat B."/>
            <person name="Kuo A."/>
            <person name="Liang C."/>
            <person name="Lipzen A."/>
            <person name="Lutzoni F."/>
            <person name="Magnuson J."/>
            <person name="Mondo S."/>
            <person name="Nolan M."/>
            <person name="Ohm R."/>
            <person name="Pangilinan J."/>
            <person name="Park H.-J."/>
            <person name="Ramirez L."/>
            <person name="Alfaro M."/>
            <person name="Sun H."/>
            <person name="Tritt A."/>
            <person name="Yoshinaga Y."/>
            <person name="Zwiers L.-H."/>
            <person name="Turgeon B."/>
            <person name="Goodwin S."/>
            <person name="Spatafora J."/>
            <person name="Crous P."/>
            <person name="Grigoriev I."/>
        </authorList>
    </citation>
    <scope>NUCLEOTIDE SEQUENCE</scope>
    <source>
        <strain evidence="1">CBS 119687</strain>
    </source>
</reference>
<accession>A0A6A6AJY2</accession>
<evidence type="ECO:0000313" key="2">
    <source>
        <dbReference type="Proteomes" id="UP000799771"/>
    </source>
</evidence>
<proteinExistence type="predicted"/>
<evidence type="ECO:0000313" key="1">
    <source>
        <dbReference type="EMBL" id="KAF2132110.1"/>
    </source>
</evidence>
<organism evidence="1 2">
    <name type="scientific">Dothidotthia symphoricarpi CBS 119687</name>
    <dbReference type="NCBI Taxonomy" id="1392245"/>
    <lineage>
        <taxon>Eukaryota</taxon>
        <taxon>Fungi</taxon>
        <taxon>Dikarya</taxon>
        <taxon>Ascomycota</taxon>
        <taxon>Pezizomycotina</taxon>
        <taxon>Dothideomycetes</taxon>
        <taxon>Pleosporomycetidae</taxon>
        <taxon>Pleosporales</taxon>
        <taxon>Dothidotthiaceae</taxon>
        <taxon>Dothidotthia</taxon>
    </lineage>
</organism>
<dbReference type="Proteomes" id="UP000799771">
    <property type="component" value="Unassembled WGS sequence"/>
</dbReference>
<dbReference type="GeneID" id="54402828"/>
<dbReference type="OrthoDB" id="3741380at2759"/>
<name>A0A6A6AJY2_9PLEO</name>
<keyword evidence="2" id="KW-1185">Reference proteome</keyword>
<dbReference type="AlphaFoldDB" id="A0A6A6AJY2"/>